<reference evidence="1 2" key="1">
    <citation type="submission" date="2015-01" db="EMBL/GenBank/DDBJ databases">
        <title>Draft genome sequence of Rickettsia monacensis strain IrR/Munich.</title>
        <authorList>
            <person name="Felsheim R.F."/>
            <person name="Johnson S.L."/>
            <person name="Kurtti T.J."/>
            <person name="Munderloh U.G."/>
        </authorList>
    </citation>
    <scope>NUCLEOTIDE SEQUENCE [LARGE SCALE GENOMIC DNA]</scope>
    <source>
        <strain evidence="1 2">IrR/Munich</strain>
    </source>
</reference>
<gene>
    <name evidence="1" type="ORF">RMONA_04325</name>
</gene>
<dbReference type="HOGENOM" id="CLU_2668708_0_0_5"/>
<keyword evidence="2" id="KW-1185">Reference proteome</keyword>
<proteinExistence type="predicted"/>
<accession>A0A0B7J2T9</accession>
<evidence type="ECO:0000313" key="2">
    <source>
        <dbReference type="Proteomes" id="UP000018149"/>
    </source>
</evidence>
<evidence type="ECO:0000313" key="1">
    <source>
        <dbReference type="EMBL" id="CEO17250.1"/>
    </source>
</evidence>
<dbReference type="AlphaFoldDB" id="A0A0B7J2T9"/>
<protein>
    <submittedName>
        <fullName evidence="1">Uncharacterized protein</fullName>
    </submittedName>
</protein>
<dbReference type="KEGG" id="rmc:RMONA_04325"/>
<name>A0A0B7J2T9_9RICK</name>
<reference evidence="2" key="2">
    <citation type="submission" date="2015-01" db="EMBL/GenBank/DDBJ databases">
        <authorList>
            <person name="Felsheim R."/>
        </authorList>
    </citation>
    <scope>NUCLEOTIDE SEQUENCE [LARGE SCALE GENOMIC DNA]</scope>
    <source>
        <strain evidence="2">IrR/Munich</strain>
    </source>
</reference>
<sequence length="77" mass="9090">MSNTSKLENHYNKLLQDIMLKTLEQNKTVETYLVQEDFSSALSELQKINEKLEEYCKVFSLLEIIKTELAEEDKVYN</sequence>
<organism evidence="1 2">
    <name type="scientific">Rickettsia monacensis</name>
    <dbReference type="NCBI Taxonomy" id="109232"/>
    <lineage>
        <taxon>Bacteria</taxon>
        <taxon>Pseudomonadati</taxon>
        <taxon>Pseudomonadota</taxon>
        <taxon>Alphaproteobacteria</taxon>
        <taxon>Rickettsiales</taxon>
        <taxon>Rickettsiaceae</taxon>
        <taxon>Rickettsieae</taxon>
        <taxon>Rickettsia</taxon>
        <taxon>spotted fever group</taxon>
    </lineage>
</organism>
<dbReference type="Proteomes" id="UP000018149">
    <property type="component" value="Chromosome I"/>
</dbReference>
<dbReference type="RefSeq" id="WP_023507708.1">
    <property type="nucleotide sequence ID" value="NZ_LN794217.1"/>
</dbReference>
<dbReference type="EMBL" id="LN794217">
    <property type="protein sequence ID" value="CEO17250.1"/>
    <property type="molecule type" value="Genomic_DNA"/>
</dbReference>